<feature type="region of interest" description="Disordered" evidence="2">
    <location>
        <begin position="1"/>
        <end position="139"/>
    </location>
</feature>
<accession>A0A6P3I515</accession>
<dbReference type="InterPro" id="IPR025740">
    <property type="entry name" value="FAM110"/>
</dbReference>
<evidence type="ECO:0000256" key="1">
    <source>
        <dbReference type="ARBA" id="ARBA00010576"/>
    </source>
</evidence>
<dbReference type="PANTHER" id="PTHR14758:SF5">
    <property type="entry name" value="PROTEIN FAM110C"/>
    <property type="match status" value="1"/>
</dbReference>
<dbReference type="KEGG" id="bbis:104994781"/>
<gene>
    <name evidence="5" type="primary">FAM110C</name>
</gene>
<feature type="domain" description="Centrosome-associated FAM110 C-terminal" evidence="3">
    <location>
        <begin position="132"/>
        <end position="239"/>
    </location>
</feature>
<evidence type="ECO:0000313" key="4">
    <source>
        <dbReference type="Proteomes" id="UP000515208"/>
    </source>
</evidence>
<feature type="compositionally biased region" description="Acidic residues" evidence="2">
    <location>
        <begin position="204"/>
        <end position="213"/>
    </location>
</feature>
<dbReference type="CTD" id="642273"/>
<comment type="similarity">
    <text evidence="1">Belongs to the FAM110 family.</text>
</comment>
<dbReference type="Pfam" id="PF14160">
    <property type="entry name" value="FAM110_C"/>
    <property type="match status" value="1"/>
</dbReference>
<dbReference type="InterPro" id="IPR025741">
    <property type="entry name" value="FAM110_C"/>
</dbReference>
<protein>
    <submittedName>
        <fullName evidence="5">Protein FAM110C</fullName>
    </submittedName>
</protein>
<dbReference type="OrthoDB" id="10028183at2759"/>
<organism evidence="4 5">
    <name type="scientific">Bison bison bison</name>
    <name type="common">North American plains bison</name>
    <dbReference type="NCBI Taxonomy" id="43346"/>
    <lineage>
        <taxon>Eukaryota</taxon>
        <taxon>Metazoa</taxon>
        <taxon>Chordata</taxon>
        <taxon>Craniata</taxon>
        <taxon>Vertebrata</taxon>
        <taxon>Euteleostomi</taxon>
        <taxon>Mammalia</taxon>
        <taxon>Eutheria</taxon>
        <taxon>Laurasiatheria</taxon>
        <taxon>Artiodactyla</taxon>
        <taxon>Ruminantia</taxon>
        <taxon>Pecora</taxon>
        <taxon>Bovidae</taxon>
        <taxon>Bovinae</taxon>
        <taxon>Bison</taxon>
    </lineage>
</organism>
<dbReference type="RefSeq" id="XP_010846737.1">
    <property type="nucleotide sequence ID" value="XM_010848435.1"/>
</dbReference>
<dbReference type="GO" id="GO:0043014">
    <property type="term" value="F:alpha-tubulin binding"/>
    <property type="evidence" value="ECO:0007669"/>
    <property type="project" value="TreeGrafter"/>
</dbReference>
<dbReference type="GO" id="GO:0060491">
    <property type="term" value="P:regulation of cell projection assembly"/>
    <property type="evidence" value="ECO:0007669"/>
    <property type="project" value="TreeGrafter"/>
</dbReference>
<name>A0A6P3I515_BISBB</name>
<reference evidence="5" key="1">
    <citation type="submission" date="2025-08" db="UniProtKB">
        <authorList>
            <consortium name="RefSeq"/>
        </authorList>
    </citation>
    <scope>IDENTIFICATION</scope>
    <source>
        <tissue evidence="5">Blood</tissue>
    </source>
</reference>
<dbReference type="AlphaFoldDB" id="A0A6P3I515"/>
<evidence type="ECO:0000256" key="2">
    <source>
        <dbReference type="SAM" id="MobiDB-lite"/>
    </source>
</evidence>
<sequence length="251" mass="26574">MSLLRPTLYSHVKTVKCRRRRRPRPAAGRGGGPPGPHRLGPSPPLCLAGPRGSALTPEQVRAKPGGTLNRRAGRARGEGGPGGRAGRRYFSPSGLCPRPGGRHRGAAAHTEPTPELGPGCAPRRGAAGGEARGLQRSQSDLSSRYSASLAESDTFFQYCGLEPDVVEALGRENFSAESDRGALKVRSVSVATSDSGFSRRSGEDEGLQEEELAEQVPSTTSVVERNARIIKWLYTCKKAKETPGQGLQGPA</sequence>
<keyword evidence="4" id="KW-1185">Reference proteome</keyword>
<dbReference type="GO" id="GO:0030335">
    <property type="term" value="P:positive regulation of cell migration"/>
    <property type="evidence" value="ECO:0007669"/>
    <property type="project" value="TreeGrafter"/>
</dbReference>
<dbReference type="PANTHER" id="PTHR14758">
    <property type="entry name" value="AGAP005440-PA"/>
    <property type="match status" value="1"/>
</dbReference>
<feature type="compositionally biased region" description="Basic residues" evidence="2">
    <location>
        <begin position="13"/>
        <end position="24"/>
    </location>
</feature>
<dbReference type="GO" id="GO:0005938">
    <property type="term" value="C:cell cortex"/>
    <property type="evidence" value="ECO:0007669"/>
    <property type="project" value="TreeGrafter"/>
</dbReference>
<feature type="compositionally biased region" description="Pro residues" evidence="2">
    <location>
        <begin position="33"/>
        <end position="44"/>
    </location>
</feature>
<evidence type="ECO:0000259" key="3">
    <source>
        <dbReference type="Pfam" id="PF14160"/>
    </source>
</evidence>
<proteinExistence type="inferred from homology"/>
<evidence type="ECO:0000313" key="5">
    <source>
        <dbReference type="RefSeq" id="XP_010846737.1"/>
    </source>
</evidence>
<feature type="region of interest" description="Disordered" evidence="2">
    <location>
        <begin position="194"/>
        <end position="220"/>
    </location>
</feature>
<dbReference type="GeneID" id="104994781"/>
<dbReference type="Proteomes" id="UP000515208">
    <property type="component" value="Unplaced"/>
</dbReference>